<keyword evidence="2" id="KW-0547">Nucleotide-binding</keyword>
<organism evidence="5 6">
    <name type="scientific">Methylococcus geothermalis</name>
    <dbReference type="NCBI Taxonomy" id="2681310"/>
    <lineage>
        <taxon>Bacteria</taxon>
        <taxon>Pseudomonadati</taxon>
        <taxon>Pseudomonadota</taxon>
        <taxon>Gammaproteobacteria</taxon>
        <taxon>Methylococcales</taxon>
        <taxon>Methylococcaceae</taxon>
        <taxon>Methylococcus</taxon>
    </lineage>
</organism>
<dbReference type="PROSITE" id="PS50893">
    <property type="entry name" value="ABC_TRANSPORTER_2"/>
    <property type="match status" value="1"/>
</dbReference>
<keyword evidence="6" id="KW-1185">Reference proteome</keyword>
<dbReference type="InterPro" id="IPR017871">
    <property type="entry name" value="ABC_transporter-like_CS"/>
</dbReference>
<dbReference type="GO" id="GO:0044874">
    <property type="term" value="P:lipoprotein localization to outer membrane"/>
    <property type="evidence" value="ECO:0007669"/>
    <property type="project" value="TreeGrafter"/>
</dbReference>
<evidence type="ECO:0000313" key="6">
    <source>
        <dbReference type="Proteomes" id="UP000503004"/>
    </source>
</evidence>
<dbReference type="EMBL" id="CP046565">
    <property type="protein sequence ID" value="QJD29698.1"/>
    <property type="molecule type" value="Genomic_DNA"/>
</dbReference>
<dbReference type="InterPro" id="IPR027417">
    <property type="entry name" value="P-loop_NTPase"/>
</dbReference>
<protein>
    <submittedName>
        <fullName evidence="5">ATP-binding cassette domain-containing protein</fullName>
    </submittedName>
</protein>
<sequence>MRPMLELSGVERRRGEGERAFTLAVEGLSLRKGECLAVTGPSGSGKSTLLDLLGLVLRPDRADAFRFLDQDVAALWRSGGDGGLAALRSRHLGYVLQTGGLLPFLNLRENVELSRRLLGLGPDALTGELLARLGLTHLKAEKPRALSVGERQRAAIARAFAHRPALVLADEPTAALDPPQALEVCRLMLELAAEFGIALVVVSHDWELVRKLALPQARVVPDAGSGACRSRLEWPADA</sequence>
<keyword evidence="3 5" id="KW-0067">ATP-binding</keyword>
<dbReference type="GO" id="GO:0005524">
    <property type="term" value="F:ATP binding"/>
    <property type="evidence" value="ECO:0007669"/>
    <property type="project" value="UniProtKB-KW"/>
</dbReference>
<name>A0A858Q768_9GAMM</name>
<reference evidence="6" key="1">
    <citation type="submission" date="2019-12" db="EMBL/GenBank/DDBJ databases">
        <authorList>
            <person name="Awala S.I."/>
            <person name="Rhee S.K."/>
        </authorList>
    </citation>
    <scope>NUCLEOTIDE SEQUENCE [LARGE SCALE GENOMIC DNA]</scope>
    <source>
        <strain evidence="6">IM1</strain>
    </source>
</reference>
<dbReference type="GO" id="GO:0016887">
    <property type="term" value="F:ATP hydrolysis activity"/>
    <property type="evidence" value="ECO:0007669"/>
    <property type="project" value="InterPro"/>
</dbReference>
<feature type="domain" description="ABC transporter" evidence="4">
    <location>
        <begin position="5"/>
        <end position="236"/>
    </location>
</feature>
<comment type="similarity">
    <text evidence="1">Belongs to the ABC transporter superfamily.</text>
</comment>
<evidence type="ECO:0000313" key="5">
    <source>
        <dbReference type="EMBL" id="QJD29698.1"/>
    </source>
</evidence>
<dbReference type="AlphaFoldDB" id="A0A858Q768"/>
<dbReference type="SUPFAM" id="SSF52540">
    <property type="entry name" value="P-loop containing nucleoside triphosphate hydrolases"/>
    <property type="match status" value="1"/>
</dbReference>
<dbReference type="PANTHER" id="PTHR24220:SF689">
    <property type="entry name" value="LIPOPROTEIN-RELEASING SYSTEM ATP-BINDING PROTEIN LOLD"/>
    <property type="match status" value="1"/>
</dbReference>
<dbReference type="InterPro" id="IPR003439">
    <property type="entry name" value="ABC_transporter-like_ATP-bd"/>
</dbReference>
<dbReference type="InterPro" id="IPR015854">
    <property type="entry name" value="ABC_transpr_LolD-like"/>
</dbReference>
<accession>A0A858Q768</accession>
<evidence type="ECO:0000256" key="1">
    <source>
        <dbReference type="ARBA" id="ARBA00005417"/>
    </source>
</evidence>
<dbReference type="Proteomes" id="UP000503004">
    <property type="component" value="Chromosome"/>
</dbReference>
<evidence type="ECO:0000259" key="4">
    <source>
        <dbReference type="PROSITE" id="PS50893"/>
    </source>
</evidence>
<proteinExistence type="inferred from homology"/>
<dbReference type="Gene3D" id="3.40.50.300">
    <property type="entry name" value="P-loop containing nucleotide triphosphate hydrolases"/>
    <property type="match status" value="1"/>
</dbReference>
<dbReference type="GO" id="GO:0022857">
    <property type="term" value="F:transmembrane transporter activity"/>
    <property type="evidence" value="ECO:0007669"/>
    <property type="project" value="TreeGrafter"/>
</dbReference>
<dbReference type="GO" id="GO:0005886">
    <property type="term" value="C:plasma membrane"/>
    <property type="evidence" value="ECO:0007669"/>
    <property type="project" value="TreeGrafter"/>
</dbReference>
<dbReference type="PROSITE" id="PS00211">
    <property type="entry name" value="ABC_TRANSPORTER_1"/>
    <property type="match status" value="1"/>
</dbReference>
<dbReference type="InterPro" id="IPR003593">
    <property type="entry name" value="AAA+_ATPase"/>
</dbReference>
<dbReference type="SMART" id="SM00382">
    <property type="entry name" value="AAA"/>
    <property type="match status" value="1"/>
</dbReference>
<evidence type="ECO:0000256" key="2">
    <source>
        <dbReference type="ARBA" id="ARBA00022741"/>
    </source>
</evidence>
<dbReference type="KEGG" id="metu:GNH96_06765"/>
<dbReference type="PANTHER" id="PTHR24220">
    <property type="entry name" value="IMPORT ATP-BINDING PROTEIN"/>
    <property type="match status" value="1"/>
</dbReference>
<evidence type="ECO:0000256" key="3">
    <source>
        <dbReference type="ARBA" id="ARBA00022840"/>
    </source>
</evidence>
<dbReference type="GO" id="GO:0089705">
    <property type="term" value="P:protein localization to outer membrane"/>
    <property type="evidence" value="ECO:0007669"/>
    <property type="project" value="TreeGrafter"/>
</dbReference>
<dbReference type="Pfam" id="PF00005">
    <property type="entry name" value="ABC_tran"/>
    <property type="match status" value="1"/>
</dbReference>
<gene>
    <name evidence="5" type="ORF">GNH96_06765</name>
</gene>